<dbReference type="STRING" id="525904.Tter_1700"/>
<evidence type="ECO:0000313" key="3">
    <source>
        <dbReference type="Proteomes" id="UP000000323"/>
    </source>
</evidence>
<dbReference type="RefSeq" id="WP_012875640.1">
    <property type="nucleotide sequence ID" value="NC_013525.1"/>
</dbReference>
<dbReference type="PANTHER" id="PTHR33221">
    <property type="entry name" value="WINGED HELIX-TURN-HELIX TRANSCRIPTIONAL REGULATOR, RRF2 FAMILY"/>
    <property type="match status" value="1"/>
</dbReference>
<keyword evidence="1" id="KW-0238">DNA-binding</keyword>
<reference evidence="3" key="1">
    <citation type="journal article" date="2010" name="Stand. Genomic Sci.">
        <title>Complete genome sequence of 'Thermobaculum terrenum' type strain (YNP1).</title>
        <authorList>
            <person name="Kiss H."/>
            <person name="Cleland D."/>
            <person name="Lapidus A."/>
            <person name="Lucas S."/>
            <person name="Glavina Del Rio T."/>
            <person name="Nolan M."/>
            <person name="Tice H."/>
            <person name="Han C."/>
            <person name="Goodwin L."/>
            <person name="Pitluck S."/>
            <person name="Liolios K."/>
            <person name="Ivanova N."/>
            <person name="Mavromatis K."/>
            <person name="Ovchinnikova G."/>
            <person name="Pati A."/>
            <person name="Chen A."/>
            <person name="Palaniappan K."/>
            <person name="Land M."/>
            <person name="Hauser L."/>
            <person name="Chang Y."/>
            <person name="Jeffries C."/>
            <person name="Lu M."/>
            <person name="Brettin T."/>
            <person name="Detter J."/>
            <person name="Goker M."/>
            <person name="Tindall B."/>
            <person name="Beck B."/>
            <person name="McDermott T."/>
            <person name="Woyke T."/>
            <person name="Bristow J."/>
            <person name="Eisen J."/>
            <person name="Markowitz V."/>
            <person name="Hugenholtz P."/>
            <person name="Kyrpides N."/>
            <person name="Klenk H."/>
            <person name="Cheng J."/>
        </authorList>
    </citation>
    <scope>NUCLEOTIDE SEQUENCE [LARGE SCALE GENOMIC DNA]</scope>
    <source>
        <strain evidence="3">ATCC BAA-798 / YNP1</strain>
    </source>
</reference>
<dbReference type="PANTHER" id="PTHR33221:SF5">
    <property type="entry name" value="HTH-TYPE TRANSCRIPTIONAL REGULATOR ISCR"/>
    <property type="match status" value="1"/>
</dbReference>
<accession>D1CCU1</accession>
<dbReference type="InterPro" id="IPR000944">
    <property type="entry name" value="Tscrpt_reg_Rrf2"/>
</dbReference>
<organism evidence="2 3">
    <name type="scientific">Thermobaculum terrenum (strain ATCC BAA-798 / CCMEE 7001 / YNP1)</name>
    <dbReference type="NCBI Taxonomy" id="525904"/>
    <lineage>
        <taxon>Bacteria</taxon>
        <taxon>Bacillati</taxon>
        <taxon>Chloroflexota</taxon>
        <taxon>Chloroflexia</taxon>
        <taxon>Candidatus Thermobaculales</taxon>
        <taxon>Candidatus Thermobaculaceae</taxon>
        <taxon>Thermobaculum</taxon>
    </lineage>
</organism>
<dbReference type="eggNOG" id="COG1959">
    <property type="taxonomic scope" value="Bacteria"/>
</dbReference>
<dbReference type="NCBIfam" id="TIGR00738">
    <property type="entry name" value="rrf2_super"/>
    <property type="match status" value="1"/>
</dbReference>
<dbReference type="InterPro" id="IPR030489">
    <property type="entry name" value="TR_Rrf2-type_CS"/>
</dbReference>
<name>D1CCU1_THET1</name>
<dbReference type="InterPro" id="IPR036390">
    <property type="entry name" value="WH_DNA-bd_sf"/>
</dbReference>
<dbReference type="GO" id="GO:0003700">
    <property type="term" value="F:DNA-binding transcription factor activity"/>
    <property type="evidence" value="ECO:0007669"/>
    <property type="project" value="TreeGrafter"/>
</dbReference>
<dbReference type="GO" id="GO:0003677">
    <property type="term" value="F:DNA binding"/>
    <property type="evidence" value="ECO:0007669"/>
    <property type="project" value="UniProtKB-KW"/>
</dbReference>
<dbReference type="EMBL" id="CP001825">
    <property type="protein sequence ID" value="ACZ42606.1"/>
    <property type="molecule type" value="Genomic_DNA"/>
</dbReference>
<sequence>MVARERALFSIRAEYGVRLMMMLAREYGKGPLSLARVAEEELLPLPYLEQLIANLRRDGLVVSHRGAKGGYELAKPPEEITMGEIIRSLEGPIVPMVCATEDESEITCYKGDYCSAQILWSRVRDAVRQVLDSTKLSEIANIGEAAGEEGCCSSNQITPHKLQLHLGHKPESYHRLSQ</sequence>
<dbReference type="PROSITE" id="PS01332">
    <property type="entry name" value="HTH_RRF2_1"/>
    <property type="match status" value="1"/>
</dbReference>
<dbReference type="SUPFAM" id="SSF46785">
    <property type="entry name" value="Winged helix' DNA-binding domain"/>
    <property type="match status" value="1"/>
</dbReference>
<protein>
    <submittedName>
        <fullName evidence="2">Transcriptional regulator, BadM/Rrf2 family</fullName>
    </submittedName>
</protein>
<dbReference type="Proteomes" id="UP000000323">
    <property type="component" value="Chromosome 1"/>
</dbReference>
<keyword evidence="3" id="KW-1185">Reference proteome</keyword>
<dbReference type="KEGG" id="ttr:Tter_1700"/>
<evidence type="ECO:0000256" key="1">
    <source>
        <dbReference type="ARBA" id="ARBA00023125"/>
    </source>
</evidence>
<dbReference type="InterPro" id="IPR036388">
    <property type="entry name" value="WH-like_DNA-bd_sf"/>
</dbReference>
<dbReference type="GO" id="GO:0005829">
    <property type="term" value="C:cytosol"/>
    <property type="evidence" value="ECO:0007669"/>
    <property type="project" value="TreeGrafter"/>
</dbReference>
<dbReference type="AlphaFoldDB" id="D1CCU1"/>
<evidence type="ECO:0000313" key="2">
    <source>
        <dbReference type="EMBL" id="ACZ42606.1"/>
    </source>
</evidence>
<dbReference type="Pfam" id="PF02082">
    <property type="entry name" value="Rrf2"/>
    <property type="match status" value="1"/>
</dbReference>
<dbReference type="PROSITE" id="PS51197">
    <property type="entry name" value="HTH_RRF2_2"/>
    <property type="match status" value="1"/>
</dbReference>
<dbReference type="HOGENOM" id="CLU_107144_1_1_0"/>
<dbReference type="Gene3D" id="1.10.10.10">
    <property type="entry name" value="Winged helix-like DNA-binding domain superfamily/Winged helix DNA-binding domain"/>
    <property type="match status" value="1"/>
</dbReference>
<proteinExistence type="predicted"/>
<gene>
    <name evidence="2" type="ordered locus">Tter_1700</name>
</gene>